<evidence type="ECO:0000256" key="3">
    <source>
        <dbReference type="RuleBase" id="RU000363"/>
    </source>
</evidence>
<dbReference type="PRINTS" id="PR00080">
    <property type="entry name" value="SDRFAMILY"/>
</dbReference>
<dbReference type="GO" id="GO:0016616">
    <property type="term" value="F:oxidoreductase activity, acting on the CH-OH group of donors, NAD or NADP as acceptor"/>
    <property type="evidence" value="ECO:0007669"/>
    <property type="project" value="UniProtKB-ARBA"/>
</dbReference>
<dbReference type="EMBL" id="JASPKZ010009809">
    <property type="protein sequence ID" value="KAJ9576085.1"/>
    <property type="molecule type" value="Genomic_DNA"/>
</dbReference>
<evidence type="ECO:0008006" key="6">
    <source>
        <dbReference type="Google" id="ProtNLM"/>
    </source>
</evidence>
<name>A0AAD8E3N8_DIPPU</name>
<dbReference type="SUPFAM" id="SSF51735">
    <property type="entry name" value="NAD(P)-binding Rossmann-fold domains"/>
    <property type="match status" value="1"/>
</dbReference>
<evidence type="ECO:0000256" key="1">
    <source>
        <dbReference type="ARBA" id="ARBA00006484"/>
    </source>
</evidence>
<dbReference type="PANTHER" id="PTHR43115">
    <property type="entry name" value="DEHYDROGENASE/REDUCTASE SDR FAMILY MEMBER 11"/>
    <property type="match status" value="1"/>
</dbReference>
<organism evidence="4 5">
    <name type="scientific">Diploptera punctata</name>
    <name type="common">Pacific beetle cockroach</name>
    <dbReference type="NCBI Taxonomy" id="6984"/>
    <lineage>
        <taxon>Eukaryota</taxon>
        <taxon>Metazoa</taxon>
        <taxon>Ecdysozoa</taxon>
        <taxon>Arthropoda</taxon>
        <taxon>Hexapoda</taxon>
        <taxon>Insecta</taxon>
        <taxon>Pterygota</taxon>
        <taxon>Neoptera</taxon>
        <taxon>Polyneoptera</taxon>
        <taxon>Dictyoptera</taxon>
        <taxon>Blattodea</taxon>
        <taxon>Blaberoidea</taxon>
        <taxon>Blaberidae</taxon>
        <taxon>Diplopterinae</taxon>
        <taxon>Diploptera</taxon>
    </lineage>
</organism>
<reference evidence="4" key="1">
    <citation type="journal article" date="2023" name="IScience">
        <title>Live-bearing cockroach genome reveals convergent evolutionary mechanisms linked to viviparity in insects and beyond.</title>
        <authorList>
            <person name="Fouks B."/>
            <person name="Harrison M.C."/>
            <person name="Mikhailova A.A."/>
            <person name="Marchal E."/>
            <person name="English S."/>
            <person name="Carruthers M."/>
            <person name="Jennings E.C."/>
            <person name="Chiamaka E.L."/>
            <person name="Frigard R.A."/>
            <person name="Pippel M."/>
            <person name="Attardo G.M."/>
            <person name="Benoit J.B."/>
            <person name="Bornberg-Bauer E."/>
            <person name="Tobe S.S."/>
        </authorList>
    </citation>
    <scope>NUCLEOTIDE SEQUENCE</scope>
    <source>
        <strain evidence="4">Stay&amp;Tobe</strain>
    </source>
</reference>
<gene>
    <name evidence="4" type="ORF">L9F63_007050</name>
</gene>
<comment type="similarity">
    <text evidence="1 3">Belongs to the short-chain dehydrogenases/reductases (SDR) family.</text>
</comment>
<sequence>MIRWAGRVAVVTGASAGIGAAIAVNLVKHGMKVMGIAKCSERVEELKKSLEGASGTLYAFKADVSKEEEVKATFASIKKKFGGVDVLVNNAGIGGRSTLHDGPVDTWRNILDINVLGLSMCTKEALQSMHERGVDDGHIIHIGSINGHGIPMHSLEYGIMMYSGSKHAVIALTEGIRRELVHRKSKIRVTVISPGMVKTEIMLADGFEIPPGQNLDYLYKDTVHLQPQDIADAVTYALGAPPQVQVHEIIIKPVGESF</sequence>
<keyword evidence="2" id="KW-0560">Oxidoreductase</keyword>
<keyword evidence="5" id="KW-1185">Reference proteome</keyword>
<dbReference type="InterPro" id="IPR002347">
    <property type="entry name" value="SDR_fam"/>
</dbReference>
<evidence type="ECO:0000313" key="5">
    <source>
        <dbReference type="Proteomes" id="UP001233999"/>
    </source>
</evidence>
<accession>A0AAD8E3N8</accession>
<dbReference type="Pfam" id="PF00106">
    <property type="entry name" value="adh_short"/>
    <property type="match status" value="1"/>
</dbReference>
<evidence type="ECO:0000313" key="4">
    <source>
        <dbReference type="EMBL" id="KAJ9576085.1"/>
    </source>
</evidence>
<dbReference type="InterPro" id="IPR036291">
    <property type="entry name" value="NAD(P)-bd_dom_sf"/>
</dbReference>
<dbReference type="Proteomes" id="UP001233999">
    <property type="component" value="Unassembled WGS sequence"/>
</dbReference>
<reference evidence="4" key="2">
    <citation type="submission" date="2023-05" db="EMBL/GenBank/DDBJ databases">
        <authorList>
            <person name="Fouks B."/>
        </authorList>
    </citation>
    <scope>NUCLEOTIDE SEQUENCE</scope>
    <source>
        <strain evidence="4">Stay&amp;Tobe</strain>
        <tissue evidence="4">Testes</tissue>
    </source>
</reference>
<dbReference type="PANTHER" id="PTHR43115:SF4">
    <property type="entry name" value="DEHYDROGENASE_REDUCTASE SDR FAMILY MEMBER 11"/>
    <property type="match status" value="1"/>
</dbReference>
<dbReference type="Gene3D" id="3.40.50.720">
    <property type="entry name" value="NAD(P)-binding Rossmann-like Domain"/>
    <property type="match status" value="1"/>
</dbReference>
<dbReference type="PRINTS" id="PR00081">
    <property type="entry name" value="GDHRDH"/>
</dbReference>
<protein>
    <recommendedName>
        <fullName evidence="6">Farnesol dehydrogenase</fullName>
    </recommendedName>
</protein>
<comment type="caution">
    <text evidence="4">The sequence shown here is derived from an EMBL/GenBank/DDBJ whole genome shotgun (WGS) entry which is preliminary data.</text>
</comment>
<dbReference type="FunFam" id="3.40.50.720:FF:000047">
    <property type="entry name" value="NADP-dependent L-serine/L-allo-threonine dehydrogenase"/>
    <property type="match status" value="1"/>
</dbReference>
<dbReference type="AlphaFoldDB" id="A0AAD8E3N8"/>
<evidence type="ECO:0000256" key="2">
    <source>
        <dbReference type="ARBA" id="ARBA00023002"/>
    </source>
</evidence>
<proteinExistence type="inferred from homology"/>